<dbReference type="FunFam" id="2.30.30.790:FF:000001">
    <property type="entry name" value="50S ribosomal protein L19"/>
    <property type="match status" value="1"/>
</dbReference>
<dbReference type="SUPFAM" id="SSF50104">
    <property type="entry name" value="Translation proteins SH3-like domain"/>
    <property type="match status" value="1"/>
</dbReference>
<dbReference type="PROSITE" id="PS01015">
    <property type="entry name" value="RIBOSOMAL_L19"/>
    <property type="match status" value="1"/>
</dbReference>
<comment type="caution">
    <text evidence="7">The sequence shown here is derived from an EMBL/GenBank/DDBJ whole genome shotgun (WGS) entry which is preliminary data.</text>
</comment>
<keyword evidence="3 5" id="KW-0687">Ribonucleoprotein</keyword>
<dbReference type="GO" id="GO:0022625">
    <property type="term" value="C:cytosolic large ribosomal subunit"/>
    <property type="evidence" value="ECO:0007669"/>
    <property type="project" value="TreeGrafter"/>
</dbReference>
<dbReference type="PRINTS" id="PR00061">
    <property type="entry name" value="RIBOSOMALL19"/>
</dbReference>
<dbReference type="AlphaFoldDB" id="A0A2S8SVK3"/>
<dbReference type="PANTHER" id="PTHR15680:SF9">
    <property type="entry name" value="LARGE RIBOSOMAL SUBUNIT PROTEIN BL19M"/>
    <property type="match status" value="1"/>
</dbReference>
<dbReference type="PANTHER" id="PTHR15680">
    <property type="entry name" value="RIBOSOMAL PROTEIN L19"/>
    <property type="match status" value="1"/>
</dbReference>
<reference evidence="7 8" key="1">
    <citation type="journal article" date="2018" name="Syst. Appl. Microbiol.">
        <title>Abditibacterium utsteinense sp. nov., the first cultivated member of candidate phylum FBP, isolated from ice-free Antarctic soil samples.</title>
        <authorList>
            <person name="Tahon G."/>
            <person name="Tytgat B."/>
            <person name="Lebbe L."/>
            <person name="Carlier A."/>
            <person name="Willems A."/>
        </authorList>
    </citation>
    <scope>NUCLEOTIDE SEQUENCE [LARGE SCALE GENOMIC DNA]</scope>
    <source>
        <strain evidence="7 8">LMG 29911</strain>
    </source>
</reference>
<evidence type="ECO:0000313" key="7">
    <source>
        <dbReference type="EMBL" id="PQV64818.1"/>
    </source>
</evidence>
<dbReference type="InParanoid" id="A0A2S8SVK3"/>
<dbReference type="InterPro" id="IPR018257">
    <property type="entry name" value="Ribosomal_bL19_CS"/>
</dbReference>
<gene>
    <name evidence="5" type="primary">rplS</name>
    <name evidence="7" type="ORF">B1R32_10385</name>
</gene>
<name>A0A2S8SVK3_9BACT</name>
<dbReference type="GO" id="GO:0006412">
    <property type="term" value="P:translation"/>
    <property type="evidence" value="ECO:0007669"/>
    <property type="project" value="UniProtKB-UniRule"/>
</dbReference>
<dbReference type="InterPro" id="IPR001857">
    <property type="entry name" value="Ribosomal_bL19"/>
</dbReference>
<evidence type="ECO:0000256" key="4">
    <source>
        <dbReference type="ARBA" id="ARBA00035171"/>
    </source>
</evidence>
<organism evidence="7 8">
    <name type="scientific">Abditibacterium utsteinense</name>
    <dbReference type="NCBI Taxonomy" id="1960156"/>
    <lineage>
        <taxon>Bacteria</taxon>
        <taxon>Pseudomonadati</taxon>
        <taxon>Abditibacteriota</taxon>
        <taxon>Abditibacteriia</taxon>
        <taxon>Abditibacteriales</taxon>
        <taxon>Abditibacteriaceae</taxon>
        <taxon>Abditibacterium</taxon>
    </lineage>
</organism>
<dbReference type="InterPro" id="IPR008991">
    <property type="entry name" value="Translation_prot_SH3-like_sf"/>
</dbReference>
<evidence type="ECO:0000256" key="2">
    <source>
        <dbReference type="ARBA" id="ARBA00022980"/>
    </source>
</evidence>
<dbReference type="Proteomes" id="UP000237684">
    <property type="component" value="Unassembled WGS sequence"/>
</dbReference>
<dbReference type="Pfam" id="PF01245">
    <property type="entry name" value="Ribosomal_L19"/>
    <property type="match status" value="1"/>
</dbReference>
<comment type="similarity">
    <text evidence="1 5 6">Belongs to the bacterial ribosomal protein bL19 family.</text>
</comment>
<dbReference type="OrthoDB" id="9803541at2"/>
<evidence type="ECO:0000256" key="1">
    <source>
        <dbReference type="ARBA" id="ARBA00005781"/>
    </source>
</evidence>
<evidence type="ECO:0000313" key="8">
    <source>
        <dbReference type="Proteomes" id="UP000237684"/>
    </source>
</evidence>
<dbReference type="NCBIfam" id="TIGR01024">
    <property type="entry name" value="rplS_bact"/>
    <property type="match status" value="1"/>
</dbReference>
<protein>
    <recommendedName>
        <fullName evidence="4 5">Large ribosomal subunit protein bL19</fullName>
    </recommendedName>
</protein>
<dbReference type="RefSeq" id="WP_105482703.1">
    <property type="nucleotide sequence ID" value="NZ_NIGF01000003.1"/>
</dbReference>
<proteinExistence type="inferred from homology"/>
<evidence type="ECO:0000256" key="3">
    <source>
        <dbReference type="ARBA" id="ARBA00023274"/>
    </source>
</evidence>
<evidence type="ECO:0000256" key="6">
    <source>
        <dbReference type="RuleBase" id="RU000559"/>
    </source>
</evidence>
<keyword evidence="8" id="KW-1185">Reference proteome</keyword>
<accession>A0A2S8SVK3</accession>
<dbReference type="Gene3D" id="2.30.30.790">
    <property type="match status" value="1"/>
</dbReference>
<dbReference type="GO" id="GO:0003735">
    <property type="term" value="F:structural constituent of ribosome"/>
    <property type="evidence" value="ECO:0007669"/>
    <property type="project" value="InterPro"/>
</dbReference>
<dbReference type="HAMAP" id="MF_00402">
    <property type="entry name" value="Ribosomal_bL19"/>
    <property type="match status" value="1"/>
</dbReference>
<dbReference type="EMBL" id="NIGF01000003">
    <property type="protein sequence ID" value="PQV64818.1"/>
    <property type="molecule type" value="Genomic_DNA"/>
</dbReference>
<evidence type="ECO:0000256" key="5">
    <source>
        <dbReference type="HAMAP-Rule" id="MF_00402"/>
    </source>
</evidence>
<dbReference type="FunCoup" id="A0A2S8SVK3">
    <property type="interactions" value="416"/>
</dbReference>
<dbReference type="PIRSF" id="PIRSF002191">
    <property type="entry name" value="Ribosomal_L19"/>
    <property type="match status" value="1"/>
</dbReference>
<comment type="function">
    <text evidence="5 6">This protein is located at the 30S-50S ribosomal subunit interface and may play a role in the structure and function of the aminoacyl-tRNA binding site.</text>
</comment>
<sequence length="119" mass="13533">MNQDILRQVEARHIKNDVPDFGPGDTLRVSVKVVEGTRERIQAFEGTCIARDGGGTNAMFTVRRIASGVGTERTFPLHSPRVDKIEVRRKGKVRRAKLYYLRDRVGSKAIRIKEKTRAR</sequence>
<keyword evidence="2 5" id="KW-0689">Ribosomal protein</keyword>
<dbReference type="InterPro" id="IPR038657">
    <property type="entry name" value="Ribosomal_bL19_sf"/>
</dbReference>